<evidence type="ECO:0000256" key="4">
    <source>
        <dbReference type="ARBA" id="ARBA00022729"/>
    </source>
</evidence>
<name>A0A6N4STA7_CYTH3</name>
<dbReference type="GO" id="GO:0009251">
    <property type="term" value="P:glucan catabolic process"/>
    <property type="evidence" value="ECO:0007669"/>
    <property type="project" value="TreeGrafter"/>
</dbReference>
<dbReference type="InterPro" id="IPR051915">
    <property type="entry name" value="Cellulose_Degrad_GH3"/>
</dbReference>
<comment type="catalytic activity">
    <reaction evidence="1">
        <text>Hydrolysis of terminal, non-reducing beta-D-glucosyl residues with release of beta-D-glucose.</text>
        <dbReference type="EC" id="3.2.1.21"/>
    </reaction>
</comment>
<comment type="similarity">
    <text evidence="2">Belongs to the glycosyl hydrolase 3 family.</text>
</comment>
<keyword evidence="4" id="KW-0732">Signal</keyword>
<reference evidence="8 9" key="1">
    <citation type="journal article" date="2007" name="Appl. Environ. Microbiol.">
        <title>Genome sequence of the cellulolytic gliding bacterium Cytophaga hutchinsonii.</title>
        <authorList>
            <person name="Xie G."/>
            <person name="Bruce D.C."/>
            <person name="Challacombe J.F."/>
            <person name="Chertkov O."/>
            <person name="Detter J.C."/>
            <person name="Gilna P."/>
            <person name="Han C.S."/>
            <person name="Lucas S."/>
            <person name="Misra M."/>
            <person name="Myers G.L."/>
            <person name="Richardson P."/>
            <person name="Tapia R."/>
            <person name="Thayer N."/>
            <person name="Thompson L.S."/>
            <person name="Brettin T.S."/>
            <person name="Henrissat B."/>
            <person name="Wilson D.B."/>
            <person name="McBride M.J."/>
        </authorList>
    </citation>
    <scope>NUCLEOTIDE SEQUENCE [LARGE SCALE GENOMIC DNA]</scope>
    <source>
        <strain evidence="9">ATCC 33406 / DSM 1761 / CIP 103989 / NBRC 15051 / NCIMB 9469 / D465</strain>
    </source>
</reference>
<dbReference type="KEGG" id="chu:CHU_2268"/>
<protein>
    <recommendedName>
        <fullName evidence="3">beta-glucosidase</fullName>
        <ecNumber evidence="3">3.2.1.21</ecNumber>
    </recommendedName>
</protein>
<dbReference type="InterPro" id="IPR001764">
    <property type="entry name" value="Glyco_hydro_3_N"/>
</dbReference>
<dbReference type="InterPro" id="IPR036881">
    <property type="entry name" value="Glyco_hydro_3_C_sf"/>
</dbReference>
<dbReference type="AlphaFoldDB" id="A0A6N4STA7"/>
<evidence type="ECO:0000313" key="8">
    <source>
        <dbReference type="EMBL" id="ABG59531.1"/>
    </source>
</evidence>
<evidence type="ECO:0000256" key="2">
    <source>
        <dbReference type="ARBA" id="ARBA00005336"/>
    </source>
</evidence>
<keyword evidence="6 8" id="KW-0326">Glycosidase</keyword>
<dbReference type="PANTHER" id="PTHR30620:SF16">
    <property type="entry name" value="LYSOSOMAL BETA GLUCOSIDASE"/>
    <property type="match status" value="1"/>
</dbReference>
<dbReference type="EC" id="3.2.1.21" evidence="3"/>
<dbReference type="InterPro" id="IPR002772">
    <property type="entry name" value="Glyco_hydro_3_C"/>
</dbReference>
<evidence type="ECO:0000256" key="1">
    <source>
        <dbReference type="ARBA" id="ARBA00000448"/>
    </source>
</evidence>
<dbReference type="SUPFAM" id="SSF51445">
    <property type="entry name" value="(Trans)glycosidases"/>
    <property type="match status" value="1"/>
</dbReference>
<dbReference type="Gene3D" id="3.20.20.300">
    <property type="entry name" value="Glycoside hydrolase, family 3, N-terminal domain"/>
    <property type="match status" value="1"/>
</dbReference>
<dbReference type="Pfam" id="PF01915">
    <property type="entry name" value="Glyco_hydro_3_C"/>
    <property type="match status" value="1"/>
</dbReference>
<dbReference type="Pfam" id="PF14310">
    <property type="entry name" value="Fn3-like"/>
    <property type="match status" value="1"/>
</dbReference>
<dbReference type="InterPro" id="IPR017853">
    <property type="entry name" value="GH"/>
</dbReference>
<keyword evidence="9" id="KW-1185">Reference proteome</keyword>
<dbReference type="OrthoDB" id="9805821at2"/>
<dbReference type="Proteomes" id="UP000001822">
    <property type="component" value="Chromosome"/>
</dbReference>
<dbReference type="PANTHER" id="PTHR30620">
    <property type="entry name" value="PERIPLASMIC BETA-GLUCOSIDASE-RELATED"/>
    <property type="match status" value="1"/>
</dbReference>
<evidence type="ECO:0000256" key="5">
    <source>
        <dbReference type="ARBA" id="ARBA00022801"/>
    </source>
</evidence>
<dbReference type="GO" id="GO:0008422">
    <property type="term" value="F:beta-glucosidase activity"/>
    <property type="evidence" value="ECO:0007669"/>
    <property type="project" value="UniProtKB-EC"/>
</dbReference>
<evidence type="ECO:0000259" key="7">
    <source>
        <dbReference type="SMART" id="SM01217"/>
    </source>
</evidence>
<gene>
    <name evidence="8" type="primary">bglX</name>
    <name evidence="8" type="ordered locus">CHU_2268</name>
</gene>
<organism evidence="8 9">
    <name type="scientific">Cytophaga hutchinsonii (strain ATCC 33406 / DSM 1761 / CIP 103989 / NBRC 15051 / NCIMB 9469 / D465)</name>
    <dbReference type="NCBI Taxonomy" id="269798"/>
    <lineage>
        <taxon>Bacteria</taxon>
        <taxon>Pseudomonadati</taxon>
        <taxon>Bacteroidota</taxon>
        <taxon>Cytophagia</taxon>
        <taxon>Cytophagales</taxon>
        <taxon>Cytophagaceae</taxon>
        <taxon>Cytophaga</taxon>
    </lineage>
</organism>
<dbReference type="FunFam" id="3.20.20.300:FF:000007">
    <property type="entry name" value="Lysosomal beta glucosidase"/>
    <property type="match status" value="1"/>
</dbReference>
<dbReference type="RefSeq" id="WP_011585648.1">
    <property type="nucleotide sequence ID" value="NC_008255.1"/>
</dbReference>
<dbReference type="SMR" id="A0A6N4STA7"/>
<sequence length="758" mass="83660">MKKITVLISIWLSAAAFFSCEKKTEAGSKPQAFDKEVQDLLKNMSLEEKAGQMTQIDIRNLLNNGYGNTDEKLDTARLKEAIQTYHVGSILNCIQAYTPEKWVELISQIQNEALQSPNKIPVLYGTDAMHGVGFIKDAVLFPHNIGMAASRNDQLVSQAAQVTSTEARSVGLTWNFAPVLDVGREPYWSRFEETFGEDVYITTQMGSAAVQMMEGSDLTSKTNIASCLKHFIGYSAPKNGIDRTQSHIPEIVLREYYLPPFREAINKGASSIMINSAEINGIPCHGNKWLLTDLLRTELGFTGMVVSDWEDVIRLHTWHKVAATPKEAVMMAVNAGVDMSMVPNDYSFPKYLVELVKEGKVSMARIDEAVGRILTLKIKLGLMKNPLPSIADVGVVGSDAHQQIALNAARESITLLKNDKNILPLAKDKKILLVGPAANSLSALHSSWSYTWQGSNESLYPETTKTIREALEASGNKANIRTNATTGFDDAANYDVSFIQKNTAGVDVIIVCVGEAAYAEQPGVIKDLNLPEAQKQLIVAAKKTGKPVIVCLVEGRPRLFPEEEALADAVIMCYRPGSKGADAFAEILYGDINPSGKLPFTYPRYDGDITTYDYKFKETEQQLKPGVSEFVAFNPQWPFGHGLSYTTFAYSNLNVNKSNFTKNDSVLVTVDISNTGARTGKIAVELYSRDHFASITPSERRLRKYTKIELKAGEKQTVSFTIKAADLQFVNKDLKTVTEAGAFDLMIGNLQTEIYFNE</sequence>
<dbReference type="PROSITE" id="PS51257">
    <property type="entry name" value="PROKAR_LIPOPROTEIN"/>
    <property type="match status" value="1"/>
</dbReference>
<dbReference type="SUPFAM" id="SSF52279">
    <property type="entry name" value="Beta-D-glucan exohydrolase, C-terminal domain"/>
    <property type="match status" value="1"/>
</dbReference>
<dbReference type="Pfam" id="PF00933">
    <property type="entry name" value="Glyco_hydro_3"/>
    <property type="match status" value="1"/>
</dbReference>
<proteinExistence type="inferred from homology"/>
<dbReference type="InterPro" id="IPR026891">
    <property type="entry name" value="Fn3-like"/>
</dbReference>
<evidence type="ECO:0000256" key="6">
    <source>
        <dbReference type="ARBA" id="ARBA00023295"/>
    </source>
</evidence>
<keyword evidence="5 8" id="KW-0378">Hydrolase</keyword>
<accession>A0A6N4STA7</accession>
<feature type="domain" description="Fibronectin type III-like" evidence="7">
    <location>
        <begin position="682"/>
        <end position="751"/>
    </location>
</feature>
<dbReference type="InterPro" id="IPR013783">
    <property type="entry name" value="Ig-like_fold"/>
</dbReference>
<evidence type="ECO:0000256" key="3">
    <source>
        <dbReference type="ARBA" id="ARBA00012744"/>
    </source>
</evidence>
<dbReference type="EMBL" id="CP000383">
    <property type="protein sequence ID" value="ABG59531.1"/>
    <property type="molecule type" value="Genomic_DNA"/>
</dbReference>
<dbReference type="Gene3D" id="2.60.40.10">
    <property type="entry name" value="Immunoglobulins"/>
    <property type="match status" value="1"/>
</dbReference>
<dbReference type="Gene3D" id="3.40.50.1700">
    <property type="entry name" value="Glycoside hydrolase family 3 C-terminal domain"/>
    <property type="match status" value="1"/>
</dbReference>
<dbReference type="PRINTS" id="PR00133">
    <property type="entry name" value="GLHYDRLASE3"/>
</dbReference>
<evidence type="ECO:0000313" key="9">
    <source>
        <dbReference type="Proteomes" id="UP000001822"/>
    </source>
</evidence>
<dbReference type="InterPro" id="IPR036962">
    <property type="entry name" value="Glyco_hydro_3_N_sf"/>
</dbReference>
<dbReference type="SMART" id="SM01217">
    <property type="entry name" value="Fn3_like"/>
    <property type="match status" value="1"/>
</dbReference>